<dbReference type="Gene3D" id="1.10.10.1710">
    <property type="entry name" value="Deoxyribodipyrimidine photolyase-related"/>
    <property type="match status" value="1"/>
</dbReference>
<dbReference type="InterPro" id="IPR052551">
    <property type="entry name" value="UV-DNA_repair_photolyase"/>
</dbReference>
<protein>
    <submittedName>
        <fullName evidence="2">Deoxyribodipyrimidine photolyase</fullName>
    </submittedName>
</protein>
<dbReference type="InterPro" id="IPR036134">
    <property type="entry name" value="Crypto/Photolyase_FAD-like_sf"/>
</dbReference>
<dbReference type="PANTHER" id="PTHR38657">
    <property type="entry name" value="SLR1343 PROTEIN"/>
    <property type="match status" value="1"/>
</dbReference>
<dbReference type="GO" id="GO:0016829">
    <property type="term" value="F:lyase activity"/>
    <property type="evidence" value="ECO:0007669"/>
    <property type="project" value="UniProtKB-KW"/>
</dbReference>
<name>A0A1Q8ZKL8_9HYPH</name>
<keyword evidence="2" id="KW-0456">Lyase</keyword>
<accession>A0A1Q8ZKL8</accession>
<evidence type="ECO:0000313" key="2">
    <source>
        <dbReference type="EMBL" id="OLP42443.1"/>
    </source>
</evidence>
<reference evidence="2 3" key="1">
    <citation type="submission" date="2016-09" db="EMBL/GenBank/DDBJ databases">
        <title>Rhizobium oryziradicis sp. nov., isolated from the root of rice.</title>
        <authorList>
            <person name="Zhao J."/>
            <person name="Zhang X."/>
        </authorList>
    </citation>
    <scope>NUCLEOTIDE SEQUENCE [LARGE SCALE GENOMIC DNA]</scope>
    <source>
        <strain evidence="2 3">N19</strain>
    </source>
</reference>
<dbReference type="Gene3D" id="1.10.579.10">
    <property type="entry name" value="DNA Cyclobutane Dipyrimidine Photolyase, subunit A, domain 3"/>
    <property type="match status" value="1"/>
</dbReference>
<dbReference type="Gene3D" id="3.40.50.620">
    <property type="entry name" value="HUPs"/>
    <property type="match status" value="1"/>
</dbReference>
<dbReference type="InterPro" id="IPR007357">
    <property type="entry name" value="PhrB-like"/>
</dbReference>
<comment type="caution">
    <text evidence="2">The sequence shown here is derived from an EMBL/GenBank/DDBJ whole genome shotgun (WGS) entry which is preliminary data.</text>
</comment>
<dbReference type="EMBL" id="MKIM01000033">
    <property type="protein sequence ID" value="OLP42443.1"/>
    <property type="molecule type" value="Genomic_DNA"/>
</dbReference>
<dbReference type="Proteomes" id="UP000186894">
    <property type="component" value="Unassembled WGS sequence"/>
</dbReference>
<feature type="region of interest" description="Disordered" evidence="1">
    <location>
        <begin position="176"/>
        <end position="197"/>
    </location>
</feature>
<sequence length="513" mass="58407">MTRTLHLVMPDQLSQSLSALRDYDPAEGVVLICETMAEATNVPHHKKKLAFLFASMRHFAEELTSQGFHVRYVQLEDADNSGNVLGEIERAVRALGTSRLVATRPGSYEMINVLKAVRADLGIAVDLREDGRFLSTIREFAAWAEGKKQLRMEFFYREMRKKHQILMEQDGKPTGGVWNFDKENRKPPKKGLTSPKRISHRKSAITQAVLDMVEARFAGHFGKLRPFHFAVTRPQALLELDHFIDHVLPDFGDYQDAMVVGEPYLFHSLLASYLNVGLLLPLEICRAAEEAYHQGRAPLNAVEGFIRQILGWREYIRGIYWHLMPHYGQRNSLQAERPLPAFYWTGKTEMACVAEAVHHTCDHAYSHHIQRLMITGNFALLAGLNVKEVQDWYLAVYSDAFEWVEMPNTLGMALFGDGGIVASKPYAASGKYINRMSNSCSTCRYDPAETIGDCACPFNALYWDFLDRHRNLFQSNQRMPYVYAAWDKFTPERQQAIREQAAKALNAINEGTL</sequence>
<dbReference type="PANTHER" id="PTHR38657:SF1">
    <property type="entry name" value="SLR1343 PROTEIN"/>
    <property type="match status" value="1"/>
</dbReference>
<evidence type="ECO:0000313" key="3">
    <source>
        <dbReference type="Proteomes" id="UP000186894"/>
    </source>
</evidence>
<dbReference type="OrthoDB" id="5288100at2"/>
<dbReference type="InterPro" id="IPR014729">
    <property type="entry name" value="Rossmann-like_a/b/a_fold"/>
</dbReference>
<proteinExistence type="predicted"/>
<dbReference type="Gene3D" id="1.25.40.80">
    <property type="match status" value="1"/>
</dbReference>
<dbReference type="RefSeq" id="WP_075641915.1">
    <property type="nucleotide sequence ID" value="NZ_MKIM01000033.1"/>
</dbReference>
<dbReference type="SUPFAM" id="SSF48173">
    <property type="entry name" value="Cryptochrome/photolyase FAD-binding domain"/>
    <property type="match status" value="1"/>
</dbReference>
<organism evidence="2 3">
    <name type="scientific">Rhizobium oryziradicis</name>
    <dbReference type="NCBI Taxonomy" id="1867956"/>
    <lineage>
        <taxon>Bacteria</taxon>
        <taxon>Pseudomonadati</taxon>
        <taxon>Pseudomonadota</taxon>
        <taxon>Alphaproteobacteria</taxon>
        <taxon>Hyphomicrobiales</taxon>
        <taxon>Rhizobiaceae</taxon>
        <taxon>Rhizobium/Agrobacterium group</taxon>
        <taxon>Rhizobium</taxon>
    </lineage>
</organism>
<dbReference type="Pfam" id="PF04244">
    <property type="entry name" value="DPRP"/>
    <property type="match status" value="1"/>
</dbReference>
<keyword evidence="3" id="KW-1185">Reference proteome</keyword>
<evidence type="ECO:0000256" key="1">
    <source>
        <dbReference type="SAM" id="MobiDB-lite"/>
    </source>
</evidence>
<dbReference type="AlphaFoldDB" id="A0A1Q8ZKL8"/>
<dbReference type="STRING" id="1867956.BJF95_13485"/>
<gene>
    <name evidence="2" type="ORF">BJF95_13485</name>
</gene>